<keyword evidence="5" id="KW-1185">Reference proteome</keyword>
<dbReference type="Pfam" id="PF11721">
    <property type="entry name" value="Malectin"/>
    <property type="match status" value="1"/>
</dbReference>
<reference evidence="5" key="1">
    <citation type="journal article" date="2020" name="Nat. Commun.">
        <title>Genome assembly of wild tea tree DASZ reveals pedigree and selection history of tea varieties.</title>
        <authorList>
            <person name="Zhang W."/>
            <person name="Zhang Y."/>
            <person name="Qiu H."/>
            <person name="Guo Y."/>
            <person name="Wan H."/>
            <person name="Zhang X."/>
            <person name="Scossa F."/>
            <person name="Alseekh S."/>
            <person name="Zhang Q."/>
            <person name="Wang P."/>
            <person name="Xu L."/>
            <person name="Schmidt M.H."/>
            <person name="Jia X."/>
            <person name="Li D."/>
            <person name="Zhu A."/>
            <person name="Guo F."/>
            <person name="Chen W."/>
            <person name="Ni D."/>
            <person name="Usadel B."/>
            <person name="Fernie A.R."/>
            <person name="Wen W."/>
        </authorList>
    </citation>
    <scope>NUCLEOTIDE SEQUENCE [LARGE SCALE GENOMIC DNA]</scope>
    <source>
        <strain evidence="5">cv. G240</strain>
    </source>
</reference>
<dbReference type="GO" id="GO:0003735">
    <property type="term" value="F:structural constituent of ribosome"/>
    <property type="evidence" value="ECO:0007669"/>
    <property type="project" value="InterPro"/>
</dbReference>
<dbReference type="EMBL" id="JACBKZ010000007">
    <property type="protein sequence ID" value="KAF5946185.1"/>
    <property type="molecule type" value="Genomic_DNA"/>
</dbReference>
<accession>A0A7J7H109</accession>
<dbReference type="PANTHER" id="PTHR46692:SF1">
    <property type="entry name" value="NUCLEOSIDE HYDROLASE 3-RELATED"/>
    <property type="match status" value="1"/>
</dbReference>
<gene>
    <name evidence="4" type="ORF">HYC85_016413</name>
</gene>
<comment type="caution">
    <text evidence="4">The sequence shown here is derived from an EMBL/GenBank/DDBJ whole genome shotgun (WGS) entry which is preliminary data.</text>
</comment>
<dbReference type="Gene3D" id="2.60.120.430">
    <property type="entry name" value="Galactose-binding lectin"/>
    <property type="match status" value="1"/>
</dbReference>
<dbReference type="InterPro" id="IPR011331">
    <property type="entry name" value="Ribosomal_eL37/eL43"/>
</dbReference>
<dbReference type="PANTHER" id="PTHR46692">
    <property type="entry name" value="INOSINE-URIDINE PREFERRING NUCLEOSIDE HYDROLASE FAMILY PROTEIN"/>
    <property type="match status" value="1"/>
</dbReference>
<name>A0A7J7H109_CAMSI</name>
<organism evidence="4 5">
    <name type="scientific">Camellia sinensis</name>
    <name type="common">Tea plant</name>
    <name type="synonym">Thea sinensis</name>
    <dbReference type="NCBI Taxonomy" id="4442"/>
    <lineage>
        <taxon>Eukaryota</taxon>
        <taxon>Viridiplantae</taxon>
        <taxon>Streptophyta</taxon>
        <taxon>Embryophyta</taxon>
        <taxon>Tracheophyta</taxon>
        <taxon>Spermatophyta</taxon>
        <taxon>Magnoliopsida</taxon>
        <taxon>eudicotyledons</taxon>
        <taxon>Gunneridae</taxon>
        <taxon>Pentapetalae</taxon>
        <taxon>asterids</taxon>
        <taxon>Ericales</taxon>
        <taxon>Theaceae</taxon>
        <taxon>Camellia</taxon>
    </lineage>
</organism>
<keyword evidence="2" id="KW-0687">Ribonucleoprotein</keyword>
<reference evidence="4 5" key="2">
    <citation type="submission" date="2020-07" db="EMBL/GenBank/DDBJ databases">
        <title>Genome assembly of wild tea tree DASZ reveals pedigree and selection history of tea varieties.</title>
        <authorList>
            <person name="Zhang W."/>
        </authorList>
    </citation>
    <scope>NUCLEOTIDE SEQUENCE [LARGE SCALE GENOMIC DNA]</scope>
    <source>
        <strain evidence="5">cv. G240</strain>
        <tissue evidence="4">Leaf</tissue>
    </source>
</reference>
<dbReference type="GO" id="GO:1990904">
    <property type="term" value="C:ribonucleoprotein complex"/>
    <property type="evidence" value="ECO:0007669"/>
    <property type="project" value="UniProtKB-KW"/>
</dbReference>
<protein>
    <recommendedName>
        <fullName evidence="3">Malectin domain-containing protein</fullName>
    </recommendedName>
</protein>
<dbReference type="Proteomes" id="UP000593564">
    <property type="component" value="Unassembled WGS sequence"/>
</dbReference>
<feature type="domain" description="Malectin" evidence="3">
    <location>
        <begin position="229"/>
        <end position="322"/>
    </location>
</feature>
<evidence type="ECO:0000313" key="4">
    <source>
        <dbReference type="EMBL" id="KAF5946185.1"/>
    </source>
</evidence>
<keyword evidence="1" id="KW-0689">Ribosomal protein</keyword>
<evidence type="ECO:0000256" key="1">
    <source>
        <dbReference type="ARBA" id="ARBA00022980"/>
    </source>
</evidence>
<sequence length="526" mass="58978">MRAPCLESVSSERHNGLSFRDGKEAMEVAARQNRHDVYYSKGCNNQSFDNKIYMQHDGTDSSLGHNVYSKQQRESTIRDSCSDLGENEFAEMEYMNFTVISSNKPYGISDGSNPFFDSHVIAKFHLQRDGVHSGHVQTGMCDPFCLVHNGKGRCEVFDHRSVKAIQRKTTGIGQMRYLRNVPRRFKSSFREGNLSYLTGNLLSGPVPDWILQNGENINLFESSSTDWYSFHIICGGKEVTLDGNMKYEADTDSGGPSRFFLSGTNWAFSSTGYFLDTSSSDFFICTNISRLSMKDSDLYVDARLSPISLTYYGFCLLNGSYTDGYTKEVTSPEAVLVLVATKAKQDSNVDSLLNNFFIEASWRKMGKYLLLEIYSCLVLYSVQLVINLPEQTGRFDIATQFPYVSTRFLNKETGKAYFLALLYLLKLPVELTDLKGNYSVISEYRHVGILVTSIGWANTATINIVYVLQMMGRDDIPVGLGDVLAIGQADPSFTLIGDCKYRQAIPRCSGGFLDSDTLWFCSLLAS</sequence>
<evidence type="ECO:0000313" key="5">
    <source>
        <dbReference type="Proteomes" id="UP000593564"/>
    </source>
</evidence>
<dbReference type="AlphaFoldDB" id="A0A7J7H109"/>
<evidence type="ECO:0000259" key="3">
    <source>
        <dbReference type="Pfam" id="PF11721"/>
    </source>
</evidence>
<evidence type="ECO:0000256" key="2">
    <source>
        <dbReference type="ARBA" id="ARBA00023274"/>
    </source>
</evidence>
<dbReference type="GO" id="GO:0006412">
    <property type="term" value="P:translation"/>
    <property type="evidence" value="ECO:0007669"/>
    <property type="project" value="InterPro"/>
</dbReference>
<dbReference type="GO" id="GO:0005840">
    <property type="term" value="C:ribosome"/>
    <property type="evidence" value="ECO:0007669"/>
    <property type="project" value="UniProtKB-KW"/>
</dbReference>
<proteinExistence type="predicted"/>
<dbReference type="InterPro" id="IPR021720">
    <property type="entry name" value="Malectin_dom"/>
</dbReference>
<dbReference type="Gene3D" id="2.20.25.30">
    <property type="match status" value="1"/>
</dbReference>